<feature type="domain" description="SPX" evidence="8">
    <location>
        <begin position="1"/>
        <end position="157"/>
    </location>
</feature>
<dbReference type="Gene3D" id="3.20.100.30">
    <property type="entry name" value="VTC, catalytic tunnel domain"/>
    <property type="match status" value="1"/>
</dbReference>
<evidence type="ECO:0000256" key="1">
    <source>
        <dbReference type="ARBA" id="ARBA00004128"/>
    </source>
</evidence>
<proteinExistence type="predicted"/>
<dbReference type="InterPro" id="IPR051572">
    <property type="entry name" value="VTC_Complex_Subunit"/>
</dbReference>
<dbReference type="PANTHER" id="PTHR46140:SF1">
    <property type="entry name" value="VACUOLAR TRANSPORTER CHAPERONE COMPLEX SUBUNIT 4-RELATED"/>
    <property type="match status" value="1"/>
</dbReference>
<dbReference type="Pfam" id="PF09359">
    <property type="entry name" value="VTC"/>
    <property type="match status" value="1"/>
</dbReference>
<dbReference type="GO" id="GO:0005774">
    <property type="term" value="C:vacuolar membrane"/>
    <property type="evidence" value="ECO:0007669"/>
    <property type="project" value="UniProtKB-SubCell"/>
</dbReference>
<feature type="transmembrane region" description="Helical" evidence="7">
    <location>
        <begin position="683"/>
        <end position="706"/>
    </location>
</feature>
<dbReference type="CDD" id="cd07751">
    <property type="entry name" value="PolyPPase_VTC4_like"/>
    <property type="match status" value="1"/>
</dbReference>
<dbReference type="Pfam" id="PF02656">
    <property type="entry name" value="DUF202"/>
    <property type="match status" value="1"/>
</dbReference>
<dbReference type="Pfam" id="PF03105">
    <property type="entry name" value="SPX"/>
    <property type="match status" value="1"/>
</dbReference>
<comment type="subcellular location">
    <subcellularLocation>
        <location evidence="1">Vacuole membrane</location>
        <topology evidence="1">Multi-pass membrane protein</topology>
    </subcellularLocation>
</comment>
<reference evidence="9 10" key="1">
    <citation type="journal article" date="2024" name="Nat. Commun.">
        <title>Phylogenomics reveals the evolutionary origins of lichenization in chlorophyte algae.</title>
        <authorList>
            <person name="Puginier C."/>
            <person name="Libourel C."/>
            <person name="Otte J."/>
            <person name="Skaloud P."/>
            <person name="Haon M."/>
            <person name="Grisel S."/>
            <person name="Petersen M."/>
            <person name="Berrin J.G."/>
            <person name="Delaux P.M."/>
            <person name="Dal Grande F."/>
            <person name="Keller J."/>
        </authorList>
    </citation>
    <scope>NUCLEOTIDE SEQUENCE [LARGE SCALE GENOMIC DNA]</scope>
    <source>
        <strain evidence="9 10">SAG 2036</strain>
    </source>
</reference>
<dbReference type="InterPro" id="IPR004331">
    <property type="entry name" value="SPX_dom"/>
</dbReference>
<dbReference type="InterPro" id="IPR003807">
    <property type="entry name" value="DUF202"/>
</dbReference>
<keyword evidence="5 7" id="KW-0472">Membrane</keyword>
<evidence type="ECO:0000313" key="10">
    <source>
        <dbReference type="Proteomes" id="UP001465755"/>
    </source>
</evidence>
<feature type="compositionally biased region" description="Low complexity" evidence="6">
    <location>
        <begin position="491"/>
        <end position="513"/>
    </location>
</feature>
<dbReference type="AlphaFoldDB" id="A0AAW1NYT1"/>
<dbReference type="PANTHER" id="PTHR46140">
    <property type="entry name" value="VACUOLAR TRANSPORTER CHAPERONE 1-RELATED"/>
    <property type="match status" value="1"/>
</dbReference>
<feature type="transmembrane region" description="Helical" evidence="7">
    <location>
        <begin position="641"/>
        <end position="663"/>
    </location>
</feature>
<evidence type="ECO:0000256" key="6">
    <source>
        <dbReference type="SAM" id="MobiDB-lite"/>
    </source>
</evidence>
<protein>
    <recommendedName>
        <fullName evidence="8">SPX domain-containing protein</fullName>
    </recommendedName>
</protein>
<keyword evidence="4 7" id="KW-1133">Transmembrane helix</keyword>
<evidence type="ECO:0000313" key="9">
    <source>
        <dbReference type="EMBL" id="KAK9799729.1"/>
    </source>
</evidence>
<dbReference type="InterPro" id="IPR018966">
    <property type="entry name" value="VTC_domain"/>
</dbReference>
<evidence type="ECO:0000256" key="7">
    <source>
        <dbReference type="SAM" id="Phobius"/>
    </source>
</evidence>
<dbReference type="PROSITE" id="PS51382">
    <property type="entry name" value="SPX"/>
    <property type="match status" value="1"/>
</dbReference>
<dbReference type="EMBL" id="JALJOQ010000088">
    <property type="protein sequence ID" value="KAK9799729.1"/>
    <property type="molecule type" value="Genomic_DNA"/>
</dbReference>
<feature type="region of interest" description="Disordered" evidence="6">
    <location>
        <begin position="489"/>
        <end position="544"/>
    </location>
</feature>
<evidence type="ECO:0000259" key="8">
    <source>
        <dbReference type="PROSITE" id="PS51382"/>
    </source>
</evidence>
<dbReference type="CDD" id="cd14447">
    <property type="entry name" value="SPX"/>
    <property type="match status" value="1"/>
</dbReference>
<keyword evidence="2" id="KW-0926">Vacuole</keyword>
<gene>
    <name evidence="9" type="ORF">WJX73_005113</name>
</gene>
<evidence type="ECO:0000256" key="5">
    <source>
        <dbReference type="ARBA" id="ARBA00023136"/>
    </source>
</evidence>
<dbReference type="InterPro" id="IPR042267">
    <property type="entry name" value="VTC_sf"/>
</dbReference>
<comment type="caution">
    <text evidence="9">The sequence shown here is derived from an EMBL/GenBank/DDBJ whole genome shotgun (WGS) entry which is preliminary data.</text>
</comment>
<accession>A0AAW1NYT1</accession>
<dbReference type="GO" id="GO:0006799">
    <property type="term" value="P:polyphosphate biosynthetic process"/>
    <property type="evidence" value="ECO:0007669"/>
    <property type="project" value="UniProtKB-ARBA"/>
</dbReference>
<sequence>MKFGRFLEARMKPEWRGEYVDYKALKDLIKQAAAETEGLGNGVSFSPRTTSLTVSRGARRGAEERFFEKLEAEVNKVNAFTVSGVERAKKRLKGLQERVRSNKDGRDTEALLEDAKGIGDDFLALEKYVNLNYLGVHKIVKKHDKLLPHAPCQQFYISHLHQQPWVQGNFSNFLVHLSNIYSLLRGDTTGQKNEDDAQGFVRSTTKYWVTTDDASNVKHQILQHLPVFQYNVEGEDQPDSQLINSVYLDNTSLELYHGRLDKRPNALALRIRWYGNAQPPPSCFMERKTHRESWKGEESVKDRFTLPEEKMVPFLTGEYNVEQARQDISAKAKSPEDVDKYMAMFTEVQQAVDSKQLHPMIRTQYMRTAFQIPYDATVRISLDTNLTMIKENPENGPSCHEAGRWFRDPTVPLPRHELTRFPHAVLEVKLSLPEGQKAPEWVQSLLASGMLTEVHKFSKFIHGTSVLLPDMVQAVPYWIDDESIRKSIVQSSAPGGPPTSSASRGAPSSSSMSLHAATAHKPRRRTHEDDELTHPLLGDQPTLQLIQRRDESGEGGGKGWGSWLDWYFNSRKAPSKPKTAPRTTPMRIEPKTFFANERTFLSWLHMAITVGSIAAALLGFAGTATKSKKTGEQATDNLVEIIAMILLPLAVLMCAYALMVFVWRAQAIAKKQVGYIDDRFGPLGLAAVVTIALTAIFIISVVDFTLDLISKS</sequence>
<dbReference type="Proteomes" id="UP001465755">
    <property type="component" value="Unassembled WGS sequence"/>
</dbReference>
<organism evidence="9 10">
    <name type="scientific">Symbiochloris irregularis</name>
    <dbReference type="NCBI Taxonomy" id="706552"/>
    <lineage>
        <taxon>Eukaryota</taxon>
        <taxon>Viridiplantae</taxon>
        <taxon>Chlorophyta</taxon>
        <taxon>core chlorophytes</taxon>
        <taxon>Trebouxiophyceae</taxon>
        <taxon>Trebouxiales</taxon>
        <taxon>Trebouxiaceae</taxon>
        <taxon>Symbiochloris</taxon>
    </lineage>
</organism>
<evidence type="ECO:0000256" key="2">
    <source>
        <dbReference type="ARBA" id="ARBA00022554"/>
    </source>
</evidence>
<keyword evidence="10" id="KW-1185">Reference proteome</keyword>
<keyword evidence="3 7" id="KW-0812">Transmembrane</keyword>
<evidence type="ECO:0000256" key="3">
    <source>
        <dbReference type="ARBA" id="ARBA00022692"/>
    </source>
</evidence>
<evidence type="ECO:0000256" key="4">
    <source>
        <dbReference type="ARBA" id="ARBA00022989"/>
    </source>
</evidence>
<feature type="transmembrane region" description="Helical" evidence="7">
    <location>
        <begin position="600"/>
        <end position="620"/>
    </location>
</feature>
<name>A0AAW1NYT1_9CHLO</name>